<dbReference type="Proteomes" id="UP000186795">
    <property type="component" value="Unassembled WGS sequence"/>
</dbReference>
<dbReference type="PANTHER" id="PTHR11985:SF35">
    <property type="entry name" value="ANAEROBIC GLYCEROL-3-PHOSPHATE DEHYDROGENASE SUBUNIT A"/>
    <property type="match status" value="1"/>
</dbReference>
<evidence type="ECO:0000256" key="10">
    <source>
        <dbReference type="SAM" id="MobiDB-lite"/>
    </source>
</evidence>
<feature type="compositionally biased region" description="Basic and acidic residues" evidence="10">
    <location>
        <begin position="527"/>
        <end position="539"/>
    </location>
</feature>
<organism evidence="13 14">
    <name type="scientific">Kroppenstedtia eburnea</name>
    <dbReference type="NCBI Taxonomy" id="714067"/>
    <lineage>
        <taxon>Bacteria</taxon>
        <taxon>Bacillati</taxon>
        <taxon>Bacillota</taxon>
        <taxon>Bacilli</taxon>
        <taxon>Bacillales</taxon>
        <taxon>Thermoactinomycetaceae</taxon>
        <taxon>Kroppenstedtia</taxon>
    </lineage>
</organism>
<keyword evidence="14" id="KW-1185">Reference proteome</keyword>
<dbReference type="EC" id="1.1.5.3" evidence="9"/>
<dbReference type="Gene3D" id="1.10.8.870">
    <property type="entry name" value="Alpha-glycerophosphate oxidase, cap domain"/>
    <property type="match status" value="1"/>
</dbReference>
<evidence type="ECO:0000259" key="11">
    <source>
        <dbReference type="Pfam" id="PF01266"/>
    </source>
</evidence>
<evidence type="ECO:0000256" key="4">
    <source>
        <dbReference type="ARBA" id="ARBA00022630"/>
    </source>
</evidence>
<evidence type="ECO:0000256" key="8">
    <source>
        <dbReference type="ARBA" id="ARBA00049055"/>
    </source>
</evidence>
<dbReference type="GO" id="GO:0009331">
    <property type="term" value="C:glycerol-3-phosphate dehydrogenase (FAD) complex"/>
    <property type="evidence" value="ECO:0007669"/>
    <property type="project" value="UniProtKB-UniRule"/>
</dbReference>
<evidence type="ECO:0000256" key="1">
    <source>
        <dbReference type="ARBA" id="ARBA00001974"/>
    </source>
</evidence>
<dbReference type="UniPathway" id="UPA00618">
    <property type="reaction ID" value="UER00674"/>
</dbReference>
<sequence length="547" mass="61676">MQFSAHHRTRLLEEMQAEPLDLLVIGGGITGAGIAWDAASRGLSVGLVEKGDYAGGTSSRSTKLIHGGLRYLKQMEIQLVKEVGRERALLYERAPHLVLPRPMLLPIYKGGTYGQFASSIGLWLYDRLAGVKREERRRMLSREETLEREPLLTEKGLKGSGLYVEYRTDDARLTLEVMKTAFSLGAKTVNYAEAESFTYDGDRMTGAQVRDRVTGQTYRIQAREVVNAAGPWVDELRKQDGSLKGKRLHLTKGVHLVVPHERLPLGQPIYFDVPDGRMIFAIPRGRVTYIGTTDTDYNGPIDSPQLTPQDRDYLLEGVNHIFPGVGLTPEDVESGWAGLRPLIHEEGKSPSELSRKDEIFESPTGLITIAGGKLTGFRKMAERVVDLVCRRLEQAGRISFTPCRTDRLSILGGGDLGGDGFVRFREEWMEKLNEGGLSGERADELIHLYGTQVEKVWERAGRSADNILDAQLQHAVEEEMTVTPEDFLIRRTGDLYFHRRRAEMEAPEVTERMAQWFNWSESEREEQEHRVRQELEHTRPQPVPAAE</sequence>
<dbReference type="GO" id="GO:0004368">
    <property type="term" value="F:glycerol-3-phosphate dehydrogenase (quinone) activity"/>
    <property type="evidence" value="ECO:0007669"/>
    <property type="project" value="UniProtKB-EC"/>
</dbReference>
<dbReference type="Pfam" id="PF01266">
    <property type="entry name" value="DAO"/>
    <property type="match status" value="1"/>
</dbReference>
<keyword evidence="4 9" id="KW-0285">Flavoprotein</keyword>
<dbReference type="InterPro" id="IPR006076">
    <property type="entry name" value="FAD-dep_OxRdtase"/>
</dbReference>
<dbReference type="PANTHER" id="PTHR11985">
    <property type="entry name" value="GLYCEROL-3-PHOSPHATE DEHYDROGENASE"/>
    <property type="match status" value="1"/>
</dbReference>
<evidence type="ECO:0000313" key="13">
    <source>
        <dbReference type="EMBL" id="SIS43579.1"/>
    </source>
</evidence>
<dbReference type="Pfam" id="PF16901">
    <property type="entry name" value="DAO_C"/>
    <property type="match status" value="1"/>
</dbReference>
<dbReference type="InterPro" id="IPR038299">
    <property type="entry name" value="DAO_C_sf"/>
</dbReference>
<dbReference type="Gene3D" id="3.50.50.60">
    <property type="entry name" value="FAD/NAD(P)-binding domain"/>
    <property type="match status" value="1"/>
</dbReference>
<proteinExistence type="inferred from homology"/>
<evidence type="ECO:0000256" key="2">
    <source>
        <dbReference type="ARBA" id="ARBA00004977"/>
    </source>
</evidence>
<evidence type="ECO:0000256" key="3">
    <source>
        <dbReference type="ARBA" id="ARBA00007330"/>
    </source>
</evidence>
<protein>
    <recommendedName>
        <fullName evidence="9">Glycerol-3-phosphate dehydrogenase</fullName>
        <ecNumber evidence="9">1.1.5.3</ecNumber>
    </recommendedName>
</protein>
<keyword evidence="5" id="KW-0319">Glycerol metabolism</keyword>
<dbReference type="RefSeq" id="WP_009709017.1">
    <property type="nucleotide sequence ID" value="NZ_CP048103.1"/>
</dbReference>
<comment type="cofactor">
    <cofactor evidence="1 9">
        <name>FAD</name>
        <dbReference type="ChEBI" id="CHEBI:57692"/>
    </cofactor>
</comment>
<reference evidence="14" key="1">
    <citation type="submission" date="2017-01" db="EMBL/GenBank/DDBJ databases">
        <authorList>
            <person name="Varghese N."/>
            <person name="Submissions S."/>
        </authorList>
    </citation>
    <scope>NUCLEOTIDE SEQUENCE [LARGE SCALE GENOMIC DNA]</scope>
    <source>
        <strain evidence="14">DSM 45196</strain>
    </source>
</reference>
<evidence type="ECO:0000256" key="5">
    <source>
        <dbReference type="ARBA" id="ARBA00022798"/>
    </source>
</evidence>
<feature type="region of interest" description="Disordered" evidence="10">
    <location>
        <begin position="527"/>
        <end position="547"/>
    </location>
</feature>
<comment type="similarity">
    <text evidence="3 9">Belongs to the FAD-dependent glycerol-3-phosphate dehydrogenase family.</text>
</comment>
<dbReference type="PROSITE" id="PS00977">
    <property type="entry name" value="FAD_G3PDH_1"/>
    <property type="match status" value="1"/>
</dbReference>
<dbReference type="InterPro" id="IPR031656">
    <property type="entry name" value="DAO_C"/>
</dbReference>
<evidence type="ECO:0000256" key="6">
    <source>
        <dbReference type="ARBA" id="ARBA00022827"/>
    </source>
</evidence>
<keyword evidence="7 9" id="KW-0560">Oxidoreductase</keyword>
<gene>
    <name evidence="13" type="ORF">SAMN05421790_101652</name>
</gene>
<dbReference type="OrthoDB" id="9766796at2"/>
<evidence type="ECO:0000259" key="12">
    <source>
        <dbReference type="Pfam" id="PF16901"/>
    </source>
</evidence>
<evidence type="ECO:0000256" key="7">
    <source>
        <dbReference type="ARBA" id="ARBA00023002"/>
    </source>
</evidence>
<dbReference type="SUPFAM" id="SSF51905">
    <property type="entry name" value="FAD/NAD(P)-binding domain"/>
    <property type="match status" value="1"/>
</dbReference>
<evidence type="ECO:0000313" key="14">
    <source>
        <dbReference type="Proteomes" id="UP000186795"/>
    </source>
</evidence>
<dbReference type="GO" id="GO:0019563">
    <property type="term" value="P:glycerol catabolic process"/>
    <property type="evidence" value="ECO:0007669"/>
    <property type="project" value="UniProtKB-UniPathway"/>
</dbReference>
<evidence type="ECO:0000256" key="9">
    <source>
        <dbReference type="RuleBase" id="RU361217"/>
    </source>
</evidence>
<feature type="domain" description="Alpha-glycerophosphate oxidase C-terminal" evidence="12">
    <location>
        <begin position="403"/>
        <end position="523"/>
    </location>
</feature>
<comment type="pathway">
    <text evidence="2">Polyol metabolism; glycerol degradation via glycerol kinase pathway; glycerone phosphate from sn-glycerol 3-phosphate (aerobic route): step 1/1.</text>
</comment>
<dbReference type="Gene3D" id="3.30.9.10">
    <property type="entry name" value="D-Amino Acid Oxidase, subunit A, domain 2"/>
    <property type="match status" value="1"/>
</dbReference>
<feature type="domain" description="FAD dependent oxidoreductase" evidence="11">
    <location>
        <begin position="21"/>
        <end position="345"/>
    </location>
</feature>
<keyword evidence="6" id="KW-0274">FAD</keyword>
<comment type="catalytic activity">
    <reaction evidence="8 9">
        <text>a quinone + sn-glycerol 3-phosphate = dihydroxyacetone phosphate + a quinol</text>
        <dbReference type="Rhea" id="RHEA:18977"/>
        <dbReference type="ChEBI" id="CHEBI:24646"/>
        <dbReference type="ChEBI" id="CHEBI:57597"/>
        <dbReference type="ChEBI" id="CHEBI:57642"/>
        <dbReference type="ChEBI" id="CHEBI:132124"/>
        <dbReference type="EC" id="1.1.5.3"/>
    </reaction>
</comment>
<dbReference type="EMBL" id="FTOD01000001">
    <property type="protein sequence ID" value="SIS43579.1"/>
    <property type="molecule type" value="Genomic_DNA"/>
</dbReference>
<dbReference type="InterPro" id="IPR036188">
    <property type="entry name" value="FAD/NAD-bd_sf"/>
</dbReference>
<dbReference type="InterPro" id="IPR000447">
    <property type="entry name" value="G3P_DH_FAD-dep"/>
</dbReference>
<dbReference type="AlphaFoldDB" id="A0A1N7J2P5"/>
<dbReference type="GO" id="GO:0046168">
    <property type="term" value="P:glycerol-3-phosphate catabolic process"/>
    <property type="evidence" value="ECO:0007669"/>
    <property type="project" value="TreeGrafter"/>
</dbReference>
<dbReference type="PRINTS" id="PR01001">
    <property type="entry name" value="FADG3PDH"/>
</dbReference>
<accession>A0A1N7J2P5</accession>
<name>A0A1N7J2P5_9BACL</name>